<dbReference type="EC" id="2.7.1.23" evidence="6"/>
<dbReference type="PANTHER" id="PTHR20275">
    <property type="entry name" value="NAD KINASE"/>
    <property type="match status" value="1"/>
</dbReference>
<keyword evidence="8" id="KW-1185">Reference proteome</keyword>
<keyword evidence="6" id="KW-0963">Cytoplasm</keyword>
<feature type="binding site" evidence="6">
    <location>
        <begin position="187"/>
        <end position="192"/>
    </location>
    <ligand>
        <name>NAD(+)</name>
        <dbReference type="ChEBI" id="CHEBI:57540"/>
    </ligand>
</feature>
<dbReference type="EMBL" id="WTPX01000001">
    <property type="protein sequence ID" value="NNJ23963.1"/>
    <property type="molecule type" value="Genomic_DNA"/>
</dbReference>
<dbReference type="Pfam" id="PF01513">
    <property type="entry name" value="NAD_kinase"/>
    <property type="match status" value="1"/>
</dbReference>
<dbReference type="Gene3D" id="3.40.50.10330">
    <property type="entry name" value="Probable inorganic polyphosphate/atp-NAD kinase, domain 1"/>
    <property type="match status" value="1"/>
</dbReference>
<sequence>MPPADPLRLVVLARDGSDRVRSAWREVNRFLQDRADVELLAAALDDDLHVAPQGTEMAVVLGGDGAILRACRMFGTKQVPLLGVNLGRLGFLADLAPDEFFDRFDELIERRYEIREHLMFRVRLRRGGEYVDVDGAPGGNEGFLGLNELAVTSRTLHMIEVRLEIGGVPVTTYNGDGLIVSTPVGSTAHNLSAGGPILRQDLRAFVVTPICPHTLTVRPLVDVADATYTLALQNECDGATATIDGRTRLPMTCGDVLELTAAEVTCPLVKLPGASFYAALHNKLGWGGQPRYRR</sequence>
<evidence type="ECO:0000256" key="4">
    <source>
        <dbReference type="ARBA" id="ARBA00023027"/>
    </source>
</evidence>
<dbReference type="InterPro" id="IPR002504">
    <property type="entry name" value="NADK"/>
</dbReference>
<feature type="binding site" evidence="6">
    <location>
        <begin position="64"/>
        <end position="65"/>
    </location>
    <ligand>
        <name>NAD(+)</name>
        <dbReference type="ChEBI" id="CHEBI:57540"/>
    </ligand>
</feature>
<evidence type="ECO:0000313" key="8">
    <source>
        <dbReference type="Proteomes" id="UP000609651"/>
    </source>
</evidence>
<comment type="caution">
    <text evidence="6">Lacks conserved residue(s) required for the propagation of feature annotation.</text>
</comment>
<dbReference type="GO" id="GO:0003951">
    <property type="term" value="F:NAD+ kinase activity"/>
    <property type="evidence" value="ECO:0007669"/>
    <property type="project" value="UniProtKB-EC"/>
</dbReference>
<dbReference type="RefSeq" id="WP_171182442.1">
    <property type="nucleotide sequence ID" value="NZ_WTPX01000001.1"/>
</dbReference>
<dbReference type="Proteomes" id="UP000609651">
    <property type="component" value="Unassembled WGS sequence"/>
</dbReference>
<comment type="similarity">
    <text evidence="6">Belongs to the NAD kinase family.</text>
</comment>
<dbReference type="SUPFAM" id="SSF111331">
    <property type="entry name" value="NAD kinase/diacylglycerol kinase-like"/>
    <property type="match status" value="1"/>
</dbReference>
<evidence type="ECO:0000256" key="1">
    <source>
        <dbReference type="ARBA" id="ARBA00022679"/>
    </source>
</evidence>
<keyword evidence="6" id="KW-0547">Nucleotide-binding</keyword>
<feature type="binding site" evidence="6">
    <location>
        <position position="69"/>
    </location>
    <ligand>
        <name>NAD(+)</name>
        <dbReference type="ChEBI" id="CHEBI:57540"/>
    </ligand>
</feature>
<dbReference type="InterPro" id="IPR016064">
    <property type="entry name" value="NAD/diacylglycerol_kinase_sf"/>
</dbReference>
<comment type="function">
    <text evidence="6">Involved in the regulation of the intracellular balance of NAD and NADP, and is a key enzyme in the biosynthesis of NADP. Catalyzes specifically the phosphorylation on 2'-hydroxyl of the adenosine moiety of NAD to yield NADP.</text>
</comment>
<feature type="binding site" evidence="6">
    <location>
        <position position="176"/>
    </location>
    <ligand>
        <name>NAD(+)</name>
        <dbReference type="ChEBI" id="CHEBI:57540"/>
    </ligand>
</feature>
<keyword evidence="1 6" id="KW-0808">Transferase</keyword>
<dbReference type="Pfam" id="PF20143">
    <property type="entry name" value="NAD_kinase_C"/>
    <property type="match status" value="1"/>
</dbReference>
<dbReference type="HAMAP" id="MF_00361">
    <property type="entry name" value="NAD_kinase"/>
    <property type="match status" value="1"/>
</dbReference>
<comment type="cofactor">
    <cofactor evidence="6">
        <name>a divalent metal cation</name>
        <dbReference type="ChEBI" id="CHEBI:60240"/>
    </cofactor>
</comment>
<evidence type="ECO:0000256" key="2">
    <source>
        <dbReference type="ARBA" id="ARBA00022777"/>
    </source>
</evidence>
<comment type="caution">
    <text evidence="7">The sequence shown here is derived from an EMBL/GenBank/DDBJ whole genome shotgun (WGS) entry which is preliminary data.</text>
</comment>
<dbReference type="PANTHER" id="PTHR20275:SF0">
    <property type="entry name" value="NAD KINASE"/>
    <property type="match status" value="1"/>
</dbReference>
<proteinExistence type="inferred from homology"/>
<reference evidence="7 8" key="1">
    <citation type="journal article" date="2020" name="Syst. Appl. Microbiol.">
        <title>Alienimonas chondri sp. nov., a novel planctomycete isolated from the biofilm of the red alga Chondrus crispus.</title>
        <authorList>
            <person name="Vitorino I."/>
            <person name="Albuquerque L."/>
            <person name="Wiegand S."/>
            <person name="Kallscheuer N."/>
            <person name="da Costa M.S."/>
            <person name="Lobo-da-Cunha A."/>
            <person name="Jogler C."/>
            <person name="Lage O.M."/>
        </authorList>
    </citation>
    <scope>NUCLEOTIDE SEQUENCE [LARGE SCALE GENOMIC DNA]</scope>
    <source>
        <strain evidence="7 8">LzC2</strain>
    </source>
</reference>
<keyword evidence="2 6" id="KW-0418">Kinase</keyword>
<keyword evidence="6" id="KW-0067">ATP-binding</keyword>
<keyword evidence="3 6" id="KW-0521">NADP</keyword>
<dbReference type="InterPro" id="IPR017437">
    <property type="entry name" value="ATP-NAD_kinase_PpnK-typ_C"/>
</dbReference>
<evidence type="ECO:0000256" key="5">
    <source>
        <dbReference type="ARBA" id="ARBA00047925"/>
    </source>
</evidence>
<feature type="active site" description="Proton acceptor" evidence="6">
    <location>
        <position position="64"/>
    </location>
</feature>
<organism evidence="7 8">
    <name type="scientific">Alienimonas chondri</name>
    <dbReference type="NCBI Taxonomy" id="2681879"/>
    <lineage>
        <taxon>Bacteria</taxon>
        <taxon>Pseudomonadati</taxon>
        <taxon>Planctomycetota</taxon>
        <taxon>Planctomycetia</taxon>
        <taxon>Planctomycetales</taxon>
        <taxon>Planctomycetaceae</taxon>
        <taxon>Alienimonas</taxon>
    </lineage>
</organism>
<comment type="catalytic activity">
    <reaction evidence="5 6">
        <text>NAD(+) + ATP = ADP + NADP(+) + H(+)</text>
        <dbReference type="Rhea" id="RHEA:18629"/>
        <dbReference type="ChEBI" id="CHEBI:15378"/>
        <dbReference type="ChEBI" id="CHEBI:30616"/>
        <dbReference type="ChEBI" id="CHEBI:57540"/>
        <dbReference type="ChEBI" id="CHEBI:58349"/>
        <dbReference type="ChEBI" id="CHEBI:456216"/>
        <dbReference type="EC" id="2.7.1.23"/>
    </reaction>
</comment>
<dbReference type="InterPro" id="IPR017438">
    <property type="entry name" value="ATP-NAD_kinase_N"/>
</dbReference>
<feature type="binding site" evidence="6">
    <location>
        <begin position="147"/>
        <end position="148"/>
    </location>
    <ligand>
        <name>NAD(+)</name>
        <dbReference type="ChEBI" id="CHEBI:57540"/>
    </ligand>
</feature>
<name>A0ABX1V989_9PLAN</name>
<gene>
    <name evidence="6 7" type="primary">nadK</name>
    <name evidence="7" type="ORF">LzC2_00100</name>
</gene>
<evidence type="ECO:0000313" key="7">
    <source>
        <dbReference type="EMBL" id="NNJ23963.1"/>
    </source>
</evidence>
<feature type="binding site" evidence="6">
    <location>
        <position position="184"/>
    </location>
    <ligand>
        <name>NAD(+)</name>
        <dbReference type="ChEBI" id="CHEBI:57540"/>
    </ligand>
</feature>
<keyword evidence="4 6" id="KW-0520">NAD</keyword>
<accession>A0ABX1V989</accession>
<comment type="subcellular location">
    <subcellularLocation>
        <location evidence="6">Cytoplasm</location>
    </subcellularLocation>
</comment>
<evidence type="ECO:0000256" key="6">
    <source>
        <dbReference type="HAMAP-Rule" id="MF_00361"/>
    </source>
</evidence>
<protein>
    <recommendedName>
        <fullName evidence="6">NAD kinase</fullName>
        <ecNumber evidence="6">2.7.1.23</ecNumber>
    </recommendedName>
    <alternativeName>
        <fullName evidence="6">ATP-dependent NAD kinase</fullName>
    </alternativeName>
</protein>
<evidence type="ECO:0000256" key="3">
    <source>
        <dbReference type="ARBA" id="ARBA00022857"/>
    </source>
</evidence>
<dbReference type="Gene3D" id="2.60.200.30">
    <property type="entry name" value="Probable inorganic polyphosphate/atp-NAD kinase, domain 2"/>
    <property type="match status" value="1"/>
</dbReference>